<dbReference type="InterPro" id="IPR048846">
    <property type="entry name" value="PaaX-like_central"/>
</dbReference>
<dbReference type="Gene3D" id="3.30.70.2650">
    <property type="match status" value="1"/>
</dbReference>
<dbReference type="Gene3D" id="1.10.10.10">
    <property type="entry name" value="Winged helix-like DNA-binding domain superfamily/Winged helix DNA-binding domain"/>
    <property type="match status" value="1"/>
</dbReference>
<organism evidence="4 5">
    <name type="scientific">Luedemannella flava</name>
    <dbReference type="NCBI Taxonomy" id="349316"/>
    <lineage>
        <taxon>Bacteria</taxon>
        <taxon>Bacillati</taxon>
        <taxon>Actinomycetota</taxon>
        <taxon>Actinomycetes</taxon>
        <taxon>Micromonosporales</taxon>
        <taxon>Micromonosporaceae</taxon>
        <taxon>Luedemannella</taxon>
    </lineage>
</organism>
<dbReference type="InterPro" id="IPR013225">
    <property type="entry name" value="PaaX_C"/>
</dbReference>
<dbReference type="Pfam" id="PF08223">
    <property type="entry name" value="PaaX_C"/>
    <property type="match status" value="1"/>
</dbReference>
<dbReference type="InterPro" id="IPR011965">
    <property type="entry name" value="PaaX_trns_reg"/>
</dbReference>
<dbReference type="Pfam" id="PF07848">
    <property type="entry name" value="PaaX"/>
    <property type="match status" value="1"/>
</dbReference>
<dbReference type="InterPro" id="IPR012906">
    <property type="entry name" value="PaaX-like_N"/>
</dbReference>
<dbReference type="PANTHER" id="PTHR30319:SF1">
    <property type="entry name" value="TRANSCRIPTIONAL REPRESSOR PAAX"/>
    <property type="match status" value="1"/>
</dbReference>
<dbReference type="Pfam" id="PF20803">
    <property type="entry name" value="PaaX_M"/>
    <property type="match status" value="1"/>
</dbReference>
<comment type="caution">
    <text evidence="4">The sequence shown here is derived from an EMBL/GenBank/DDBJ whole genome shotgun (WGS) entry which is preliminary data.</text>
</comment>
<dbReference type="EMBL" id="BAAALT010000082">
    <property type="protein sequence ID" value="GAA1806209.1"/>
    <property type="molecule type" value="Genomic_DNA"/>
</dbReference>
<evidence type="ECO:0008006" key="6">
    <source>
        <dbReference type="Google" id="ProtNLM"/>
    </source>
</evidence>
<feature type="domain" description="Transcriptional repressor PaaX-like N-terminal" evidence="1">
    <location>
        <begin position="23"/>
        <end position="85"/>
    </location>
</feature>
<dbReference type="PIRSF" id="PIRSF020623">
    <property type="entry name" value="PaaX"/>
    <property type="match status" value="1"/>
</dbReference>
<gene>
    <name evidence="4" type="ORF">GCM10009682_30130</name>
</gene>
<name>A0ABN2M4F2_9ACTN</name>
<protein>
    <recommendedName>
        <fullName evidence="6">PaaX family transcriptional regulator</fullName>
    </recommendedName>
</protein>
<dbReference type="InterPro" id="IPR036390">
    <property type="entry name" value="WH_DNA-bd_sf"/>
</dbReference>
<feature type="domain" description="Transcriptional repressor PaaX-like C-terminal" evidence="2">
    <location>
        <begin position="194"/>
        <end position="278"/>
    </location>
</feature>
<dbReference type="SUPFAM" id="SSF46785">
    <property type="entry name" value="Winged helix' DNA-binding domain"/>
    <property type="match status" value="1"/>
</dbReference>
<reference evidence="4 5" key="1">
    <citation type="journal article" date="2019" name="Int. J. Syst. Evol. Microbiol.">
        <title>The Global Catalogue of Microorganisms (GCM) 10K type strain sequencing project: providing services to taxonomists for standard genome sequencing and annotation.</title>
        <authorList>
            <consortium name="The Broad Institute Genomics Platform"/>
            <consortium name="The Broad Institute Genome Sequencing Center for Infectious Disease"/>
            <person name="Wu L."/>
            <person name="Ma J."/>
        </authorList>
    </citation>
    <scope>NUCLEOTIDE SEQUENCE [LARGE SCALE GENOMIC DNA]</scope>
    <source>
        <strain evidence="4 5">JCM 13250</strain>
    </source>
</reference>
<dbReference type="Gene3D" id="1.20.58.1460">
    <property type="match status" value="1"/>
</dbReference>
<accession>A0ABN2M4F2</accession>
<sequence>MRGQGPDGVDIPRAQAGQNPQHLLATLLGEYFDSPDADLPSAAVVAMLGEFGISESSARSALSRLARRGLIAARRPGRRVTYHVTPQAMASHRAYLRRFLTFGAEPPEWTGDWTVVAFSLPEPGQAHRHSVRRTLSSLGFVRLYDSVWMRPGRDTRAASRAMADVLSDVAHARWSVVCARFDDEAGPHGPAAAYDLDGLAVAYQNFIDEYRELRAAVHAGEVDAARAFIVRTSVMDSWRSLVLVDPDLPEHLLPTPWPRPRAREIFLDIHATLGPLAASRLVEITTPYWPAAASWVTHFRLAAAPMPGRPAGAR</sequence>
<keyword evidence="5" id="KW-1185">Reference proteome</keyword>
<evidence type="ECO:0000259" key="1">
    <source>
        <dbReference type="Pfam" id="PF07848"/>
    </source>
</evidence>
<feature type="domain" description="Transcriptional repressor PaaX-like central Cas2-like" evidence="3">
    <location>
        <begin position="107"/>
        <end position="163"/>
    </location>
</feature>
<evidence type="ECO:0000313" key="4">
    <source>
        <dbReference type="EMBL" id="GAA1806209.1"/>
    </source>
</evidence>
<dbReference type="Proteomes" id="UP001500218">
    <property type="component" value="Unassembled WGS sequence"/>
</dbReference>
<dbReference type="PANTHER" id="PTHR30319">
    <property type="entry name" value="PHENYLACETIC ACID REGULATOR-RELATED TRANSCRIPTIONAL REPRESSOR"/>
    <property type="match status" value="1"/>
</dbReference>
<dbReference type="RefSeq" id="WP_344131332.1">
    <property type="nucleotide sequence ID" value="NZ_BAAALT010000082.1"/>
</dbReference>
<evidence type="ECO:0000259" key="3">
    <source>
        <dbReference type="Pfam" id="PF20803"/>
    </source>
</evidence>
<proteinExistence type="predicted"/>
<evidence type="ECO:0000259" key="2">
    <source>
        <dbReference type="Pfam" id="PF08223"/>
    </source>
</evidence>
<dbReference type="InterPro" id="IPR036388">
    <property type="entry name" value="WH-like_DNA-bd_sf"/>
</dbReference>
<evidence type="ECO:0000313" key="5">
    <source>
        <dbReference type="Proteomes" id="UP001500218"/>
    </source>
</evidence>